<dbReference type="SUPFAM" id="SSF53756">
    <property type="entry name" value="UDP-Glycosyltransferase/glycogen phosphorylase"/>
    <property type="match status" value="1"/>
</dbReference>
<proteinExistence type="predicted"/>
<dbReference type="Pfam" id="PF00534">
    <property type="entry name" value="Glycos_transf_1"/>
    <property type="match status" value="1"/>
</dbReference>
<dbReference type="eggNOG" id="COG0438">
    <property type="taxonomic scope" value="Bacteria"/>
</dbReference>
<dbReference type="PATRIC" id="fig|1173027.3.peg.5848"/>
<evidence type="ECO:0000313" key="4">
    <source>
        <dbReference type="EMBL" id="AFZ20925.1"/>
    </source>
</evidence>
<reference evidence="4 5" key="1">
    <citation type="submission" date="2012-06" db="EMBL/GenBank/DDBJ databases">
        <title>Finished chromosome of genome of Microcoleus sp. PCC 7113.</title>
        <authorList>
            <consortium name="US DOE Joint Genome Institute"/>
            <person name="Gugger M."/>
            <person name="Coursin T."/>
            <person name="Rippka R."/>
            <person name="Tandeau De Marsac N."/>
            <person name="Huntemann M."/>
            <person name="Wei C.-L."/>
            <person name="Han J."/>
            <person name="Detter J.C."/>
            <person name="Han C."/>
            <person name="Tapia R."/>
            <person name="Chen A."/>
            <person name="Kyrpides N."/>
            <person name="Mavromatis K."/>
            <person name="Markowitz V."/>
            <person name="Szeto E."/>
            <person name="Ivanova N."/>
            <person name="Pagani I."/>
            <person name="Pati A."/>
            <person name="Goodwin L."/>
            <person name="Nordberg H.P."/>
            <person name="Cantor M.N."/>
            <person name="Hua S.X."/>
            <person name="Woyke T."/>
            <person name="Kerfeld C.A."/>
        </authorList>
    </citation>
    <scope>NUCLEOTIDE SEQUENCE [LARGE SCALE GENOMIC DNA]</scope>
    <source>
        <strain evidence="4 5">PCC 7113</strain>
    </source>
</reference>
<dbReference type="FunFam" id="3.40.50.2000:FF:000119">
    <property type="entry name" value="Glycosyl transferase group 1"/>
    <property type="match status" value="1"/>
</dbReference>
<organism evidence="4 5">
    <name type="scientific">Allocoleopsis franciscana PCC 7113</name>
    <dbReference type="NCBI Taxonomy" id="1173027"/>
    <lineage>
        <taxon>Bacteria</taxon>
        <taxon>Bacillati</taxon>
        <taxon>Cyanobacteriota</taxon>
        <taxon>Cyanophyceae</taxon>
        <taxon>Coleofasciculales</taxon>
        <taxon>Coleofasciculaceae</taxon>
        <taxon>Allocoleopsis</taxon>
        <taxon>Allocoleopsis franciscana</taxon>
    </lineage>
</organism>
<keyword evidence="5" id="KW-1185">Reference proteome</keyword>
<name>K9WKI5_9CYAN</name>
<dbReference type="GO" id="GO:0009103">
    <property type="term" value="P:lipopolysaccharide biosynthetic process"/>
    <property type="evidence" value="ECO:0007669"/>
    <property type="project" value="TreeGrafter"/>
</dbReference>
<dbReference type="PANTHER" id="PTHR46401">
    <property type="entry name" value="GLYCOSYLTRANSFERASE WBBK-RELATED"/>
    <property type="match status" value="1"/>
</dbReference>
<sequence>MTDDQTLVNLSVLFSKPTGISTYAINLLPHLQQLNPTLLISPTVSTWMPLSDYTCYSIPGNLTPEQGTKGHFRRLLWTQLQLPRIYNTLRSRLLFSPIPEAPLYTNCRYVVMVHDLIPLRFPRRFSPLTPYFRYYIPQVLAQAQHIICNSTATARDITDFFHIPSAKITPIPLAYDANHFRCLERLSEVTSPLPPQPPFLTGEYKEKRLSLDSSNEPREGEASRNRPYFLYIGRHDPYKNLHRLIDAFAALPNCHDYELWLVGSTDQRYTPKLGDQADQLGLTHQVKFLDYLPYNQLPTIINQAIALVFPTLWEGFGLPVLEAMACGTPVITSNLSSLPEVAGNAALVINPYNAGEITEAMQAIATDSELRSRLRALSLNRASQFSWAKTGQATVEVLQRYL</sequence>
<dbReference type="Gene3D" id="3.40.50.2000">
    <property type="entry name" value="Glycogen Phosphorylase B"/>
    <property type="match status" value="2"/>
</dbReference>
<feature type="domain" description="Glycosyl transferase family 1" evidence="2">
    <location>
        <begin position="216"/>
        <end position="375"/>
    </location>
</feature>
<dbReference type="OrthoDB" id="9797829at2"/>
<dbReference type="InterPro" id="IPR001296">
    <property type="entry name" value="Glyco_trans_1"/>
</dbReference>
<dbReference type="HOGENOM" id="CLU_009583_27_6_3"/>
<keyword evidence="1 4" id="KW-0808">Transferase</keyword>
<dbReference type="Proteomes" id="UP000010471">
    <property type="component" value="Chromosome"/>
</dbReference>
<evidence type="ECO:0000259" key="3">
    <source>
        <dbReference type="Pfam" id="PF13439"/>
    </source>
</evidence>
<dbReference type="STRING" id="1173027.Mic7113_5276"/>
<dbReference type="RefSeq" id="WP_015185058.1">
    <property type="nucleotide sequence ID" value="NC_019738.1"/>
</dbReference>
<dbReference type="KEGG" id="mic:Mic7113_5276"/>
<evidence type="ECO:0000313" key="5">
    <source>
        <dbReference type="Proteomes" id="UP000010471"/>
    </source>
</evidence>
<feature type="domain" description="Glycosyltransferase subfamily 4-like N-terminal" evidence="3">
    <location>
        <begin position="19"/>
        <end position="177"/>
    </location>
</feature>
<dbReference type="PANTHER" id="PTHR46401:SF2">
    <property type="entry name" value="GLYCOSYLTRANSFERASE WBBK-RELATED"/>
    <property type="match status" value="1"/>
</dbReference>
<accession>K9WKI5</accession>
<dbReference type="InterPro" id="IPR028098">
    <property type="entry name" value="Glyco_trans_4-like_N"/>
</dbReference>
<dbReference type="AlphaFoldDB" id="K9WKI5"/>
<dbReference type="CDD" id="cd03809">
    <property type="entry name" value="GT4_MtfB-like"/>
    <property type="match status" value="1"/>
</dbReference>
<dbReference type="Pfam" id="PF13439">
    <property type="entry name" value="Glyco_transf_4"/>
    <property type="match status" value="1"/>
</dbReference>
<dbReference type="GO" id="GO:0016757">
    <property type="term" value="F:glycosyltransferase activity"/>
    <property type="evidence" value="ECO:0007669"/>
    <property type="project" value="InterPro"/>
</dbReference>
<evidence type="ECO:0000259" key="2">
    <source>
        <dbReference type="Pfam" id="PF00534"/>
    </source>
</evidence>
<protein>
    <submittedName>
        <fullName evidence="4">Glycosyltransferase</fullName>
    </submittedName>
</protein>
<dbReference type="EMBL" id="CP003630">
    <property type="protein sequence ID" value="AFZ20925.1"/>
    <property type="molecule type" value="Genomic_DNA"/>
</dbReference>
<gene>
    <name evidence="4" type="ORF">Mic7113_5276</name>
</gene>
<evidence type="ECO:0000256" key="1">
    <source>
        <dbReference type="ARBA" id="ARBA00022679"/>
    </source>
</evidence>